<evidence type="ECO:0000313" key="3">
    <source>
        <dbReference type="Proteomes" id="UP000576368"/>
    </source>
</evidence>
<dbReference type="GeneID" id="86890772"/>
<keyword evidence="1" id="KW-0812">Transmembrane</keyword>
<feature type="transmembrane region" description="Helical" evidence="1">
    <location>
        <begin position="12"/>
        <end position="33"/>
    </location>
</feature>
<gene>
    <name evidence="2" type="ORF">GGR15_002523</name>
</gene>
<feature type="transmembrane region" description="Helical" evidence="1">
    <location>
        <begin position="45"/>
        <end position="64"/>
    </location>
</feature>
<sequence>MRNFRQNRGVFSLFMLIGLTAIVAAIMLLWNYLIPSIIGWTTINYWQALGLFVLTRLLFGGFHGHGFMRPPGKPEHLHHLWGKVKNMSPEERRNYIRQRFEERQQVFNDDIFGEEKPKE</sequence>
<dbReference type="EMBL" id="JAATLI010000008">
    <property type="protein sequence ID" value="NJC18895.1"/>
    <property type="molecule type" value="Genomic_DNA"/>
</dbReference>
<comment type="caution">
    <text evidence="2">The sequence shown here is derived from an EMBL/GenBank/DDBJ whole genome shotgun (WGS) entry which is preliminary data.</text>
</comment>
<proteinExistence type="predicted"/>
<dbReference type="AlphaFoldDB" id="A0A7X5YD27"/>
<dbReference type="Proteomes" id="UP000576368">
    <property type="component" value="Unassembled WGS sequence"/>
</dbReference>
<evidence type="ECO:0000256" key="1">
    <source>
        <dbReference type="SAM" id="Phobius"/>
    </source>
</evidence>
<keyword evidence="1" id="KW-1133">Transmembrane helix</keyword>
<name>A0A7X5YD27_9BACT</name>
<evidence type="ECO:0000313" key="2">
    <source>
        <dbReference type="EMBL" id="NJC18895.1"/>
    </source>
</evidence>
<dbReference type="RefSeq" id="WP_189021501.1">
    <property type="nucleotide sequence ID" value="NZ_BMPA01000008.1"/>
</dbReference>
<accession>A0A7X5YD27</accession>
<protein>
    <submittedName>
        <fullName evidence="2">Uncharacterized protein</fullName>
    </submittedName>
</protein>
<keyword evidence="1" id="KW-0472">Membrane</keyword>
<organism evidence="2 3">
    <name type="scientific">Butyricimonas paravirosa</name>
    <dbReference type="NCBI Taxonomy" id="1472417"/>
    <lineage>
        <taxon>Bacteria</taxon>
        <taxon>Pseudomonadati</taxon>
        <taxon>Bacteroidota</taxon>
        <taxon>Bacteroidia</taxon>
        <taxon>Bacteroidales</taxon>
        <taxon>Odoribacteraceae</taxon>
        <taxon>Butyricimonas</taxon>
    </lineage>
</organism>
<reference evidence="2 3" key="1">
    <citation type="submission" date="2020-03" db="EMBL/GenBank/DDBJ databases">
        <title>Genomic Encyclopedia of Type Strains, Phase IV (KMG-IV): sequencing the most valuable type-strain genomes for metagenomic binning, comparative biology and taxonomic classification.</title>
        <authorList>
            <person name="Goeker M."/>
        </authorList>
    </citation>
    <scope>NUCLEOTIDE SEQUENCE [LARGE SCALE GENOMIC DNA]</scope>
    <source>
        <strain evidence="2 3">DSM 105722</strain>
    </source>
</reference>